<evidence type="ECO:0000313" key="17">
    <source>
        <dbReference type="EMBL" id="WAX59335.1"/>
    </source>
</evidence>
<evidence type="ECO:0000256" key="3">
    <source>
        <dbReference type="ARBA" id="ARBA00022578"/>
    </source>
</evidence>
<evidence type="ECO:0000313" key="13">
    <source>
        <dbReference type="EMBL" id="WAX59309.1"/>
    </source>
</evidence>
<dbReference type="EMBL" id="CP097463">
    <property type="protein sequence ID" value="WAX59308.1"/>
    <property type="molecule type" value="Genomic_DNA"/>
</dbReference>
<evidence type="ECO:0000313" key="11">
    <source>
        <dbReference type="EMBL" id="WAX59287.1"/>
    </source>
</evidence>
<feature type="region of interest" description="Disordered" evidence="7">
    <location>
        <begin position="49"/>
        <end position="79"/>
    </location>
</feature>
<dbReference type="EMBL" id="CP097463">
    <property type="protein sequence ID" value="WAX59280.1"/>
    <property type="molecule type" value="Genomic_DNA"/>
</dbReference>
<dbReference type="EMBL" id="CP097463">
    <property type="protein sequence ID" value="WAX59327.1"/>
    <property type="molecule type" value="Genomic_DNA"/>
</dbReference>
<dbReference type="EMBL" id="CP097463">
    <property type="protein sequence ID" value="WAX59274.1"/>
    <property type="molecule type" value="Genomic_DNA"/>
</dbReference>
<evidence type="ECO:0000256" key="6">
    <source>
        <dbReference type="RuleBase" id="RU365089"/>
    </source>
</evidence>
<dbReference type="PROSITE" id="PS01007">
    <property type="entry name" value="TRANSPOSASE_MUTATOR"/>
    <property type="match status" value="1"/>
</dbReference>
<evidence type="ECO:0000313" key="18">
    <source>
        <dbReference type="Proteomes" id="UP001164693"/>
    </source>
</evidence>
<comment type="similarity">
    <text evidence="2 6">Belongs to the transposase mutator family.</text>
</comment>
<evidence type="ECO:0000313" key="9">
    <source>
        <dbReference type="EMBL" id="WAX59279.1"/>
    </source>
</evidence>
<dbReference type="Proteomes" id="UP001164693">
    <property type="component" value="Chromosome"/>
</dbReference>
<dbReference type="Pfam" id="PF00872">
    <property type="entry name" value="Transposase_mut"/>
    <property type="match status" value="1"/>
</dbReference>
<evidence type="ECO:0000256" key="7">
    <source>
        <dbReference type="SAM" id="MobiDB-lite"/>
    </source>
</evidence>
<dbReference type="EMBL" id="CP097463">
    <property type="protein sequence ID" value="WAX59335.1"/>
    <property type="molecule type" value="Genomic_DNA"/>
</dbReference>
<dbReference type="EMBL" id="CP097463">
    <property type="protein sequence ID" value="WAX59309.1"/>
    <property type="molecule type" value="Genomic_DNA"/>
</dbReference>
<dbReference type="PANTHER" id="PTHR33217">
    <property type="entry name" value="TRANSPOSASE FOR INSERTION SEQUENCE ELEMENT IS1081"/>
    <property type="match status" value="1"/>
</dbReference>
<gene>
    <name evidence="8" type="ORF">M6B22_05395</name>
    <name evidence="9" type="ORF">M6B22_06060</name>
    <name evidence="10" type="ORF">M6B22_06085</name>
    <name evidence="11" type="ORF">M6B22_08140</name>
    <name evidence="12" type="ORF">M6B22_14250</name>
    <name evidence="13" type="ORF">M6B22_15030</name>
    <name evidence="14" type="ORF">M6B22_17855</name>
    <name evidence="15" type="ORF">M6B22_19000</name>
    <name evidence="16" type="ORF">M6B22_19265</name>
    <name evidence="17" type="ORF">M6B22_20515</name>
</gene>
<sequence length="429" mass="47087">MAGQGWLDDLMSKVGDDGVALTGDGGFLPEMIKAVLERGLEAELTDHLGYERGDPAGAGSGNSRNGSTPKTLLTEVGPVDLDTPRDRVGSFTPRLVPKGTRRLGGLSDMIISLYAGGMTVRDIGHHLQRVYGTELSHDTISKITDEVLEEVKAWQTRPLDAVYPVIFIDALVVKVRDQNVVRNKACHVVIGVDTDGVKHVLGLWVQQQEGARFWNQVLGELRNRGVRDVLIACCDGLVGLPEAVESTWPQTVVQTCVVHLIRASLRYVSYNDRKAVAAALKPIYTAVNADAAFDELTTFADSELGKKYGATVAAWERAWDRFVPFLAFPLEVRKVIYTTNSIESLNYQLRKIIKNRGQFPNDDAIIKLIWLAILDIEDKRAALREKDKGKPANKRTAPPRLIEGATTTGWRAAINALDLAYPGRLPAGL</sequence>
<dbReference type="NCBIfam" id="NF033543">
    <property type="entry name" value="transpos_IS256"/>
    <property type="match status" value="1"/>
</dbReference>
<dbReference type="EMBL" id="CP097463">
    <property type="protein sequence ID" value="WAX59287.1"/>
    <property type="molecule type" value="Genomic_DNA"/>
</dbReference>
<evidence type="ECO:0000256" key="5">
    <source>
        <dbReference type="ARBA" id="ARBA00023172"/>
    </source>
</evidence>
<name>A0ABY7K609_9ACTN</name>
<comment type="function">
    <text evidence="1 6">Required for the transposition of the insertion element.</text>
</comment>
<evidence type="ECO:0000313" key="8">
    <source>
        <dbReference type="EMBL" id="WAX59274.1"/>
    </source>
</evidence>
<keyword evidence="5 6" id="KW-0233">DNA recombination</keyword>
<evidence type="ECO:0000313" key="14">
    <source>
        <dbReference type="EMBL" id="WAX59320.1"/>
    </source>
</evidence>
<evidence type="ECO:0000313" key="16">
    <source>
        <dbReference type="EMBL" id="WAX59329.1"/>
    </source>
</evidence>
<dbReference type="InterPro" id="IPR001207">
    <property type="entry name" value="Transposase_mutator"/>
</dbReference>
<keyword evidence="4 6" id="KW-0238">DNA-binding</keyword>
<evidence type="ECO:0000313" key="12">
    <source>
        <dbReference type="EMBL" id="WAX59308.1"/>
    </source>
</evidence>
<dbReference type="PANTHER" id="PTHR33217:SF8">
    <property type="entry name" value="MUTATOR FAMILY TRANSPOSASE"/>
    <property type="match status" value="1"/>
</dbReference>
<reference evidence="12" key="1">
    <citation type="submission" date="2022-05" db="EMBL/GenBank/DDBJ databases">
        <title>Jatrophihabitans sp. SB3-54 whole genome sequence.</title>
        <authorList>
            <person name="Suh M.K."/>
            <person name="Eom M.K."/>
            <person name="Kim J.S."/>
            <person name="Kim H.S."/>
            <person name="Do H.E."/>
            <person name="Shin Y.K."/>
            <person name="Lee J.-S."/>
        </authorList>
    </citation>
    <scope>NUCLEOTIDE SEQUENCE</scope>
    <source>
        <strain evidence="12">SB3-54</strain>
    </source>
</reference>
<evidence type="ECO:0000256" key="1">
    <source>
        <dbReference type="ARBA" id="ARBA00002190"/>
    </source>
</evidence>
<evidence type="ECO:0000313" key="10">
    <source>
        <dbReference type="EMBL" id="WAX59280.1"/>
    </source>
</evidence>
<evidence type="ECO:0000313" key="15">
    <source>
        <dbReference type="EMBL" id="WAX59327.1"/>
    </source>
</evidence>
<evidence type="ECO:0000256" key="2">
    <source>
        <dbReference type="ARBA" id="ARBA00010961"/>
    </source>
</evidence>
<protein>
    <recommendedName>
        <fullName evidence="6">Mutator family transposase</fullName>
    </recommendedName>
</protein>
<keyword evidence="18" id="KW-1185">Reference proteome</keyword>
<accession>A0ABY7K609</accession>
<dbReference type="EMBL" id="CP097463">
    <property type="protein sequence ID" value="WAX59329.1"/>
    <property type="molecule type" value="Genomic_DNA"/>
</dbReference>
<evidence type="ECO:0000256" key="4">
    <source>
        <dbReference type="ARBA" id="ARBA00023125"/>
    </source>
</evidence>
<dbReference type="EMBL" id="CP097463">
    <property type="protein sequence ID" value="WAX59279.1"/>
    <property type="molecule type" value="Genomic_DNA"/>
</dbReference>
<keyword evidence="3 6" id="KW-0815">Transposition</keyword>
<proteinExistence type="inferred from homology"/>
<organism evidence="12 18">
    <name type="scientific">Jatrophihabitans cynanchi</name>
    <dbReference type="NCBI Taxonomy" id="2944128"/>
    <lineage>
        <taxon>Bacteria</taxon>
        <taxon>Bacillati</taxon>
        <taxon>Actinomycetota</taxon>
        <taxon>Actinomycetes</taxon>
        <taxon>Jatrophihabitantales</taxon>
        <taxon>Jatrophihabitantaceae</taxon>
        <taxon>Jatrophihabitans</taxon>
    </lineage>
</organism>
<dbReference type="EMBL" id="CP097463">
    <property type="protein sequence ID" value="WAX59320.1"/>
    <property type="molecule type" value="Genomic_DNA"/>
</dbReference>
<keyword evidence="6" id="KW-0814">Transposable element</keyword>